<organism evidence="2 3">
    <name type="scientific">Fusarium piperis</name>
    <dbReference type="NCBI Taxonomy" id="1435070"/>
    <lineage>
        <taxon>Eukaryota</taxon>
        <taxon>Fungi</taxon>
        <taxon>Dikarya</taxon>
        <taxon>Ascomycota</taxon>
        <taxon>Pezizomycotina</taxon>
        <taxon>Sordariomycetes</taxon>
        <taxon>Hypocreomycetidae</taxon>
        <taxon>Hypocreales</taxon>
        <taxon>Nectriaceae</taxon>
        <taxon>Fusarium</taxon>
        <taxon>Fusarium solani species complex</taxon>
    </lineage>
</organism>
<keyword evidence="1" id="KW-0472">Membrane</keyword>
<sequence length="113" mass="11976">MYRSLLLTVLKGVGNLGCFSTADANVFATLVAISLYCVSTGILYHLQQRKRYVDVFLVCGVSLGLVIGFVTGMSPREMLFQLIPGSALAALVVSGLGSDVEEISQDSGKVDSI</sequence>
<keyword evidence="1" id="KW-0812">Transmembrane</keyword>
<dbReference type="AlphaFoldDB" id="A0A9W8WE11"/>
<gene>
    <name evidence="2" type="ORF">N0V84_005234</name>
</gene>
<reference evidence="2" key="1">
    <citation type="submission" date="2022-10" db="EMBL/GenBank/DDBJ databases">
        <title>Tapping the CABI collections for fungal endophytes: first genome assemblies for Collariella, Neodidymelliopsis, Ascochyta clinopodiicola, Didymella pomorum, Didymosphaeria variabile, Neocosmospora piperis and Neocucurbitaria cava.</title>
        <authorList>
            <person name="Hill R."/>
        </authorList>
    </citation>
    <scope>NUCLEOTIDE SEQUENCE</scope>
    <source>
        <strain evidence="2">IMI 366586</strain>
    </source>
</reference>
<dbReference type="OrthoDB" id="4773112at2759"/>
<dbReference type="EMBL" id="JAPEUR010000093">
    <property type="protein sequence ID" value="KAJ4321564.1"/>
    <property type="molecule type" value="Genomic_DNA"/>
</dbReference>
<keyword evidence="1" id="KW-1133">Transmembrane helix</keyword>
<evidence type="ECO:0000313" key="2">
    <source>
        <dbReference type="EMBL" id="KAJ4321564.1"/>
    </source>
</evidence>
<accession>A0A9W8WE11</accession>
<keyword evidence="3" id="KW-1185">Reference proteome</keyword>
<proteinExistence type="predicted"/>
<name>A0A9W8WE11_9HYPO</name>
<protein>
    <submittedName>
        <fullName evidence="2">Uncharacterized protein</fullName>
    </submittedName>
</protein>
<dbReference type="Proteomes" id="UP001140502">
    <property type="component" value="Unassembled WGS sequence"/>
</dbReference>
<feature type="transmembrane region" description="Helical" evidence="1">
    <location>
        <begin position="53"/>
        <end position="72"/>
    </location>
</feature>
<comment type="caution">
    <text evidence="2">The sequence shown here is derived from an EMBL/GenBank/DDBJ whole genome shotgun (WGS) entry which is preliminary data.</text>
</comment>
<evidence type="ECO:0000256" key="1">
    <source>
        <dbReference type="SAM" id="Phobius"/>
    </source>
</evidence>
<feature type="transmembrane region" description="Helical" evidence="1">
    <location>
        <begin position="26"/>
        <end position="46"/>
    </location>
</feature>
<evidence type="ECO:0000313" key="3">
    <source>
        <dbReference type="Proteomes" id="UP001140502"/>
    </source>
</evidence>